<accession>A0A2J8WRZ6</accession>
<organism evidence="1">
    <name type="scientific">Pongo abelii</name>
    <name type="common">Sumatran orangutan</name>
    <name type="synonym">Pongo pygmaeus abelii</name>
    <dbReference type="NCBI Taxonomy" id="9601"/>
    <lineage>
        <taxon>Eukaryota</taxon>
        <taxon>Metazoa</taxon>
        <taxon>Chordata</taxon>
        <taxon>Craniata</taxon>
        <taxon>Vertebrata</taxon>
        <taxon>Euteleostomi</taxon>
        <taxon>Mammalia</taxon>
        <taxon>Eutheria</taxon>
        <taxon>Euarchontoglires</taxon>
        <taxon>Primates</taxon>
        <taxon>Haplorrhini</taxon>
        <taxon>Catarrhini</taxon>
        <taxon>Hominidae</taxon>
        <taxon>Pongo</taxon>
    </lineage>
</organism>
<dbReference type="AlphaFoldDB" id="A0A2J8WRZ6"/>
<comment type="caution">
    <text evidence="1">The sequence shown here is derived from an EMBL/GenBank/DDBJ whole genome shotgun (WGS) entry which is preliminary data.</text>
</comment>
<reference evidence="1" key="1">
    <citation type="submission" date="2017-12" db="EMBL/GenBank/DDBJ databases">
        <title>High-resolution comparative analysis of great ape genomes.</title>
        <authorList>
            <person name="Pollen A."/>
            <person name="Hastie A."/>
            <person name="Hormozdiari F."/>
            <person name="Dougherty M."/>
            <person name="Liu R."/>
            <person name="Chaisson M."/>
            <person name="Hoppe E."/>
            <person name="Hill C."/>
            <person name="Pang A."/>
            <person name="Hillier L."/>
            <person name="Baker C."/>
            <person name="Armstrong J."/>
            <person name="Shendure J."/>
            <person name="Paten B."/>
            <person name="Wilson R."/>
            <person name="Chao H."/>
            <person name="Schneider V."/>
            <person name="Ventura M."/>
            <person name="Kronenberg Z."/>
            <person name="Murali S."/>
            <person name="Gordon D."/>
            <person name="Cantsilieris S."/>
            <person name="Munson K."/>
            <person name="Nelson B."/>
            <person name="Raja A."/>
            <person name="Underwood J."/>
            <person name="Diekhans M."/>
            <person name="Fiddes I."/>
            <person name="Haussler D."/>
            <person name="Eichler E."/>
        </authorList>
    </citation>
    <scope>NUCLEOTIDE SEQUENCE [LARGE SCALE GENOMIC DNA]</scope>
    <source>
        <strain evidence="1">Susie</strain>
    </source>
</reference>
<name>A0A2J8WRZ6_PONAB</name>
<gene>
    <name evidence="1" type="ORF">CR201_G0008034</name>
</gene>
<dbReference type="EMBL" id="NDHI03003380">
    <property type="protein sequence ID" value="PNJ72540.1"/>
    <property type="molecule type" value="Genomic_DNA"/>
</dbReference>
<sequence length="45" mass="5139">MITALYYESQVNGISIKFILMRSVYKIVTGNQNPIHTTLSKKLHS</sequence>
<proteinExistence type="predicted"/>
<feature type="non-terminal residue" evidence="1">
    <location>
        <position position="1"/>
    </location>
</feature>
<evidence type="ECO:0000313" key="1">
    <source>
        <dbReference type="EMBL" id="PNJ72540.1"/>
    </source>
</evidence>
<protein>
    <submittedName>
        <fullName evidence="1">SUSD1 isoform 10</fullName>
    </submittedName>
</protein>